<dbReference type="Pfam" id="PF00270">
    <property type="entry name" value="DEAD"/>
    <property type="match status" value="1"/>
</dbReference>
<dbReference type="InterPro" id="IPR012337">
    <property type="entry name" value="RNaseH-like_sf"/>
</dbReference>
<dbReference type="InterPro" id="IPR027417">
    <property type="entry name" value="P-loop_NTPase"/>
</dbReference>
<dbReference type="SUPFAM" id="SSF52540">
    <property type="entry name" value="P-loop containing nucleoside triphosphate hydrolases"/>
    <property type="match status" value="1"/>
</dbReference>
<dbReference type="InterPro" id="IPR014001">
    <property type="entry name" value="Helicase_ATP-bd"/>
</dbReference>
<dbReference type="Pfam" id="PF21099">
    <property type="entry name" value="POLQ_helical"/>
    <property type="match status" value="1"/>
</dbReference>
<dbReference type="GO" id="GO:0042575">
    <property type="term" value="C:DNA polymerase complex"/>
    <property type="evidence" value="ECO:0007669"/>
    <property type="project" value="UniProtKB-ARBA"/>
</dbReference>
<dbReference type="CDD" id="cd18026">
    <property type="entry name" value="DEXHc_POLQ-like"/>
    <property type="match status" value="1"/>
</dbReference>
<feature type="domain" description="Helicase ATP-binding" evidence="8">
    <location>
        <begin position="46"/>
        <end position="220"/>
    </location>
</feature>
<evidence type="ECO:0000259" key="8">
    <source>
        <dbReference type="PROSITE" id="PS51192"/>
    </source>
</evidence>
<dbReference type="PROSITE" id="PS51192">
    <property type="entry name" value="HELICASE_ATP_BIND_1"/>
    <property type="match status" value="1"/>
</dbReference>
<accession>A0A8I6SS74</accession>
<dbReference type="InterPro" id="IPR048960">
    <property type="entry name" value="POLQ-like_helical"/>
</dbReference>
<dbReference type="PRINTS" id="PR00868">
    <property type="entry name" value="DNAPOLI"/>
</dbReference>
<sequence length="2270" mass="255846">MSLDLSLPWEEKLKLESWGLPDYVLAKYVKKGVRCMFPWQVECLISGNVLTGGNLIYSAPTSAGKTLVAEILTLQTVLERKKKVIIILPFVSVVREKMLYFKELLAGSGIRVDGFMGSYCPPGGFRAVHVAICTIEKANSLINRLLEERSFENVGCVVVDELHLLGDPHRGYLLELLLTKIRYICKIGLTEMIQIVGMSATLPNLDLLASWLDATLYTTEFRPIPLYEYIKVNKKIYKSPGNYLSHEITPEFTINKDSGDVIYLCIDTILKGYSVLVFCPTKNWCETLAQQISVEIKKLGCSQDNIGLSLREQLNSNKISIVLEQLKKCPAGLEKSLGRSVSFGVGFHHAGLTMDERDIIEGAFRKNVIRVIVATSTLSAGVNLPARRVIVRTPLFNGRPMDILTYRQMIGRAGRMGKDTEGESYLICSEEDKYAGLQIVNSNLPAVESCLGQGDLSNSLKRAILEIIASGIVTTKDQIRSYASCTLLAQSFGIERLDDVVTLCLDSLQDQGFLAKSCNSEDISASSLAEACFAASIPPDQGIVLTNELARARKCFVLETDLHALYQVIPFSVCDHWEIDWVKAFTIWESLHESVKKIGYLIGVEERFLIKAMRSSINVRDNAKRISVLKRFYTALALQDLVNEHPLHAVAEKYGCNKGMLQSLQQSASTFAGMVTNFCHKLSWGALEVVVAELGRRIQFGVQRDLLDLMRLDCMTAVLARGLFNSGIKTLSELACSNLQAIQNAIRKAMPYQNEAVDLKDSKDICLPGRPGLSDLEAADIFIHEARAFLSRELGVVNIEWNASVSSSFYESSTLHNSWSSVSSRSRHSFRRKRTSKRKSSVLSRAKNKPSPIVQAKKENETFKETVQLSEEIKKSDSVQQNPNEITKDGSESFNGTSKLSKAQISKENDDFDCFSDMEILEEIKFLEKCEKPKEIVINQDKINSQKLPNINPSLTKNYENDIIVPGTQELEIEQKNSELFDIDFIKPKTDKNDLKFSNCTSVFNEPFSLDSLTENTCNQEESIKQSIKNSVFLENKIAHKIKSSTPKTTPKNISFKEKRKWSLGSNTSCHSNSDIFNESPVDVKVENIKLRDFDDFDPNLGGDSIFERSIHEEISYIPKRRLSDSLVENSPVERKKPCLINSPDAKNKQKPDMSEYFQDNISIDSKLENILNSGETLEKNNKNTVSNTFLADAFEDSFNGMAECLSETLDTINPVPSNSNRLSFRPAAHENLLKVKKMASSKIITPQKRKRHDSFCSLDSPSFDVSMKSRKTLKTTPKKERICKTSSPSSPVECDKIAEHNNKAYECSKLHGPVGIDKTKSMTNTFLANAFEESFSRIEAVNSEPEDNVFTTNKDDSLPYMPETAEKRLLNVDQTRTTPKKRKRYNSGKSPAKYPSLGTSVVKLSKTPNTTPTKEKDNRVLNESLNPSVNPAKNENKLDKIVYCKHKIDLDSVMETPEIMLNANRKNSIDIFDEEHSAPDEPIEIILSNNRAPFMPATAEKRLLSIDSVSNDTTPKKWKRHNSGKSPAKYPALGISVVKSSKTPNTTPTKVLNALQHPSDSQDNNELKGNKIDHIIDKLDLEGKHGNHEARCTLSRDKNHFSNSSIADVFEEYNNIEEVHFDDKIDANPIQSNNNRTPSDCVINTIGCLKDVQISPVKNKSIKLEKQNVNNKYNVEKEYMDIEVCKDEKLLSKFCSLFVKIDEAAFYIQTSSNTVIEKRIGVKLLKKNQLDKKPEMSYKGHALISVHLYWDKTNYIFDLTRADCPCLKILGRVLQMRDKTLVTFNIKEDLKLLYNCTKILVRTKIKDLFIADWLINPSDDSRSFKQVASDYLTSNKDFSGRMSHIKQIWALKNIISLKLKENQLHHIFDEIEVPLLSLILNMELVGIKFNRETSTALWKRVEIAMKNLEEEIYKLAGHQFNITSRKDINLMKNLLKITPENEAESEFMKAIHNWRKLSSLKARNLSQLLTCLERDERCRGISNMCTSTGRIVMHDPNLQHVARDFTINGEFFSARSAFIPNKGNLFLSADYSQLELRILAHFSQDKVLLNLINSDADIFISIAANWNNINPSLVTDELRQQTKQIIYGIIYGMGDRTLGDHLGETAANAGMMAAKFRRSYPGVQAFLKKCIKDCSRNGFITTITGRKRLLPAINSSNSTKKSQAERQAINSTIQGSAADIVKKAMIRIETRLNEILPERDNFTTNGPSSHLVLHIHDELLYEVSEEHLELVKQVVKWEMENSTQLSVRLPVVLKVGPSWGGLQKIRLII</sequence>
<evidence type="ECO:0000256" key="4">
    <source>
        <dbReference type="ARBA" id="ARBA00022840"/>
    </source>
</evidence>
<dbReference type="OrthoDB" id="2320933at2759"/>
<dbReference type="Gene3D" id="1.20.1060.10">
    <property type="entry name" value="Taq DNA Polymerase, Chain T, domain 4"/>
    <property type="match status" value="1"/>
</dbReference>
<comment type="subcellular location">
    <subcellularLocation>
        <location evidence="1">Nucleus</location>
    </subcellularLocation>
</comment>
<evidence type="ECO:0000256" key="5">
    <source>
        <dbReference type="ARBA" id="ARBA00023204"/>
    </source>
</evidence>
<dbReference type="SMART" id="SM00482">
    <property type="entry name" value="POLAc"/>
    <property type="match status" value="1"/>
</dbReference>
<evidence type="ECO:0000313" key="10">
    <source>
        <dbReference type="EnsemblMetazoa" id="XP_024086126.1"/>
    </source>
</evidence>
<dbReference type="EnsemblMetazoa" id="XM_024230358.1">
    <property type="protein sequence ID" value="XP_024086126.1"/>
    <property type="gene ID" value="LOC106665449"/>
</dbReference>
<name>A0A8I6SS74_CIMLE</name>
<dbReference type="SMART" id="SM00490">
    <property type="entry name" value="HELICc"/>
    <property type="match status" value="1"/>
</dbReference>
<dbReference type="FunFam" id="3.40.50.300:FF:000813">
    <property type="entry name" value="helicase POLQ-like isoform X1"/>
    <property type="match status" value="1"/>
</dbReference>
<dbReference type="InterPro" id="IPR001098">
    <property type="entry name" value="DNA-dir_DNA_pol_A_palm_dom"/>
</dbReference>
<dbReference type="SUPFAM" id="SSF158702">
    <property type="entry name" value="Sec63 N-terminal domain-like"/>
    <property type="match status" value="1"/>
</dbReference>
<evidence type="ECO:0000256" key="2">
    <source>
        <dbReference type="ARBA" id="ARBA00022741"/>
    </source>
</evidence>
<dbReference type="SMART" id="SM00487">
    <property type="entry name" value="DEXDc"/>
    <property type="match status" value="1"/>
</dbReference>
<feature type="region of interest" description="Disordered" evidence="7">
    <location>
        <begin position="826"/>
        <end position="859"/>
    </location>
</feature>
<feature type="domain" description="Helicase C-terminal" evidence="9">
    <location>
        <begin position="260"/>
        <end position="483"/>
    </location>
</feature>
<feature type="region of interest" description="Disordered" evidence="7">
    <location>
        <begin position="871"/>
        <end position="899"/>
    </location>
</feature>
<dbReference type="SUPFAM" id="SSF53098">
    <property type="entry name" value="Ribonuclease H-like"/>
    <property type="match status" value="1"/>
</dbReference>
<dbReference type="InterPro" id="IPR011545">
    <property type="entry name" value="DEAD/DEAH_box_helicase_dom"/>
</dbReference>
<dbReference type="Gene3D" id="3.40.50.300">
    <property type="entry name" value="P-loop containing nucleotide triphosphate hydrolases"/>
    <property type="match status" value="2"/>
</dbReference>
<dbReference type="KEGG" id="clec:106665449"/>
<dbReference type="GO" id="GO:0003677">
    <property type="term" value="F:DNA binding"/>
    <property type="evidence" value="ECO:0007669"/>
    <property type="project" value="InterPro"/>
</dbReference>
<dbReference type="Pfam" id="PF00476">
    <property type="entry name" value="DNA_pol_A"/>
    <property type="match status" value="1"/>
</dbReference>
<feature type="compositionally biased region" description="Polar residues" evidence="7">
    <location>
        <begin position="1422"/>
        <end position="1433"/>
    </location>
</feature>
<dbReference type="Gene3D" id="1.10.150.20">
    <property type="entry name" value="5' to 3' exonuclease, C-terminal subdomain"/>
    <property type="match status" value="1"/>
</dbReference>
<dbReference type="Proteomes" id="UP000494040">
    <property type="component" value="Unassembled WGS sequence"/>
</dbReference>
<dbReference type="Pfam" id="PF00271">
    <property type="entry name" value="Helicase_C"/>
    <property type="match status" value="1"/>
</dbReference>
<protein>
    <recommendedName>
        <fullName evidence="12">DNA-directed DNA polymerase</fullName>
    </recommendedName>
</protein>
<keyword evidence="11" id="KW-1185">Reference proteome</keyword>
<dbReference type="PANTHER" id="PTHR10133">
    <property type="entry name" value="DNA POLYMERASE I"/>
    <property type="match status" value="1"/>
</dbReference>
<evidence type="ECO:0000256" key="7">
    <source>
        <dbReference type="SAM" id="MobiDB-lite"/>
    </source>
</evidence>
<dbReference type="RefSeq" id="XP_024086126.1">
    <property type="nucleotide sequence ID" value="XM_024230358.1"/>
</dbReference>
<keyword evidence="4" id="KW-0067">ATP-binding</keyword>
<dbReference type="GO" id="GO:0006261">
    <property type="term" value="P:DNA-templated DNA replication"/>
    <property type="evidence" value="ECO:0007669"/>
    <property type="project" value="InterPro"/>
</dbReference>
<dbReference type="PANTHER" id="PTHR10133:SF62">
    <property type="entry name" value="DNA POLYMERASE THETA"/>
    <property type="match status" value="1"/>
</dbReference>
<dbReference type="GO" id="GO:0003887">
    <property type="term" value="F:DNA-directed DNA polymerase activity"/>
    <property type="evidence" value="ECO:0007669"/>
    <property type="project" value="InterPro"/>
</dbReference>
<evidence type="ECO:0000313" key="11">
    <source>
        <dbReference type="Proteomes" id="UP000494040"/>
    </source>
</evidence>
<dbReference type="CDD" id="cd08638">
    <property type="entry name" value="DNA_pol_A_theta"/>
    <property type="match status" value="1"/>
</dbReference>
<evidence type="ECO:0000256" key="3">
    <source>
        <dbReference type="ARBA" id="ARBA00022763"/>
    </source>
</evidence>
<dbReference type="Pfam" id="PF20470">
    <property type="entry name" value="HTH_61"/>
    <property type="match status" value="1"/>
</dbReference>
<evidence type="ECO:0000256" key="6">
    <source>
        <dbReference type="ARBA" id="ARBA00023242"/>
    </source>
</evidence>
<dbReference type="OMA" id="CYGMVYG"/>
<keyword evidence="2" id="KW-0547">Nucleotide-binding</keyword>
<dbReference type="Gene3D" id="1.10.3380.20">
    <property type="match status" value="1"/>
</dbReference>
<keyword evidence="5" id="KW-0234">DNA repair</keyword>
<feature type="compositionally biased region" description="Basic residues" evidence="7">
    <location>
        <begin position="826"/>
        <end position="840"/>
    </location>
</feature>
<dbReference type="GeneID" id="106665449"/>
<proteinExistence type="predicted"/>
<evidence type="ECO:0008006" key="12">
    <source>
        <dbReference type="Google" id="ProtNLM"/>
    </source>
</evidence>
<dbReference type="Gene3D" id="3.30.70.370">
    <property type="match status" value="1"/>
</dbReference>
<dbReference type="InterPro" id="IPR002298">
    <property type="entry name" value="DNA_polymerase_A"/>
</dbReference>
<reference evidence="10" key="1">
    <citation type="submission" date="2022-01" db="UniProtKB">
        <authorList>
            <consortium name="EnsemblMetazoa"/>
        </authorList>
    </citation>
    <scope>IDENTIFICATION</scope>
</reference>
<feature type="region of interest" description="Disordered" evidence="7">
    <location>
        <begin position="1375"/>
        <end position="1433"/>
    </location>
</feature>
<organism evidence="10 11">
    <name type="scientific">Cimex lectularius</name>
    <name type="common">Bed bug</name>
    <name type="synonym">Acanthia lectularia</name>
    <dbReference type="NCBI Taxonomy" id="79782"/>
    <lineage>
        <taxon>Eukaryota</taxon>
        <taxon>Metazoa</taxon>
        <taxon>Ecdysozoa</taxon>
        <taxon>Arthropoda</taxon>
        <taxon>Hexapoda</taxon>
        <taxon>Insecta</taxon>
        <taxon>Pterygota</taxon>
        <taxon>Neoptera</taxon>
        <taxon>Paraneoptera</taxon>
        <taxon>Hemiptera</taxon>
        <taxon>Heteroptera</taxon>
        <taxon>Panheteroptera</taxon>
        <taxon>Cimicomorpha</taxon>
        <taxon>Cimicidae</taxon>
        <taxon>Cimex</taxon>
    </lineage>
</organism>
<keyword evidence="3" id="KW-0227">DNA damage</keyword>
<dbReference type="InterPro" id="IPR046931">
    <property type="entry name" value="HTH_61"/>
</dbReference>
<dbReference type="SUPFAM" id="SSF56672">
    <property type="entry name" value="DNA/RNA polymerases"/>
    <property type="match status" value="1"/>
</dbReference>
<dbReference type="PROSITE" id="PS51194">
    <property type="entry name" value="HELICASE_CTER"/>
    <property type="match status" value="1"/>
</dbReference>
<dbReference type="GO" id="GO:0097681">
    <property type="term" value="P:double-strand break repair via alternative nonhomologous end joining"/>
    <property type="evidence" value="ECO:0007669"/>
    <property type="project" value="TreeGrafter"/>
</dbReference>
<dbReference type="GO" id="GO:0005524">
    <property type="term" value="F:ATP binding"/>
    <property type="evidence" value="ECO:0007669"/>
    <property type="project" value="UniProtKB-KW"/>
</dbReference>
<dbReference type="FunFam" id="1.10.150.20:FF:000070">
    <property type="entry name" value="DNA polymerase I, putative"/>
    <property type="match status" value="1"/>
</dbReference>
<dbReference type="InterPro" id="IPR036397">
    <property type="entry name" value="RNaseH_sf"/>
</dbReference>
<dbReference type="Gene3D" id="3.30.420.10">
    <property type="entry name" value="Ribonuclease H-like superfamily/Ribonuclease H"/>
    <property type="match status" value="1"/>
</dbReference>
<evidence type="ECO:0000259" key="9">
    <source>
        <dbReference type="PROSITE" id="PS51194"/>
    </source>
</evidence>
<evidence type="ECO:0000256" key="1">
    <source>
        <dbReference type="ARBA" id="ARBA00004123"/>
    </source>
</evidence>
<keyword evidence="6" id="KW-0539">Nucleus</keyword>
<dbReference type="InterPro" id="IPR043502">
    <property type="entry name" value="DNA/RNA_pol_sf"/>
</dbReference>
<dbReference type="GO" id="GO:0005634">
    <property type="term" value="C:nucleus"/>
    <property type="evidence" value="ECO:0007669"/>
    <property type="project" value="UniProtKB-SubCell"/>
</dbReference>
<dbReference type="CDD" id="cd18795">
    <property type="entry name" value="SF2_C_Ski2"/>
    <property type="match status" value="1"/>
</dbReference>
<dbReference type="InterPro" id="IPR001650">
    <property type="entry name" value="Helicase_C-like"/>
</dbReference>